<evidence type="ECO:0000313" key="1">
    <source>
        <dbReference type="EMBL" id="NYG59758.1"/>
    </source>
</evidence>
<accession>A0A7Y9UPM1</accession>
<dbReference type="PANTHER" id="PTHR43459">
    <property type="entry name" value="ENOYL-COA HYDRATASE"/>
    <property type="match status" value="1"/>
</dbReference>
<proteinExistence type="predicted"/>
<dbReference type="Proteomes" id="UP000540656">
    <property type="component" value="Unassembled WGS sequence"/>
</dbReference>
<gene>
    <name evidence="1" type="ORF">BJ980_002681</name>
</gene>
<dbReference type="InterPro" id="IPR001753">
    <property type="entry name" value="Enoyl-CoA_hydra/iso"/>
</dbReference>
<name>A0A7Y9UPM1_9ACTN</name>
<evidence type="ECO:0000313" key="2">
    <source>
        <dbReference type="Proteomes" id="UP000540656"/>
    </source>
</evidence>
<protein>
    <submittedName>
        <fullName evidence="1">Enoyl-CoA hydratase</fullName>
        <ecNumber evidence="1">4.2.1.17</ecNumber>
    </submittedName>
</protein>
<organism evidence="1 2">
    <name type="scientific">Nocardioides daedukensis</name>
    <dbReference type="NCBI Taxonomy" id="634462"/>
    <lineage>
        <taxon>Bacteria</taxon>
        <taxon>Bacillati</taxon>
        <taxon>Actinomycetota</taxon>
        <taxon>Actinomycetes</taxon>
        <taxon>Propionibacteriales</taxon>
        <taxon>Nocardioidaceae</taxon>
        <taxon>Nocardioides</taxon>
    </lineage>
</organism>
<dbReference type="SUPFAM" id="SSF52096">
    <property type="entry name" value="ClpP/crotonase"/>
    <property type="match status" value="1"/>
</dbReference>
<dbReference type="CDD" id="cd06558">
    <property type="entry name" value="crotonase-like"/>
    <property type="match status" value="1"/>
</dbReference>
<dbReference type="GO" id="GO:0004300">
    <property type="term" value="F:enoyl-CoA hydratase activity"/>
    <property type="evidence" value="ECO:0007669"/>
    <property type="project" value="UniProtKB-EC"/>
</dbReference>
<reference evidence="1 2" key="1">
    <citation type="submission" date="2020-07" db="EMBL/GenBank/DDBJ databases">
        <title>Sequencing the genomes of 1000 actinobacteria strains.</title>
        <authorList>
            <person name="Klenk H.-P."/>
        </authorList>
    </citation>
    <scope>NUCLEOTIDE SEQUENCE [LARGE SCALE GENOMIC DNA]</scope>
    <source>
        <strain evidence="1 2">DSM 23819</strain>
    </source>
</reference>
<dbReference type="PANTHER" id="PTHR43459:SF1">
    <property type="entry name" value="EG:BACN32G11.4 PROTEIN"/>
    <property type="match status" value="1"/>
</dbReference>
<dbReference type="AlphaFoldDB" id="A0A7Y9UPM1"/>
<dbReference type="EC" id="4.2.1.17" evidence="1"/>
<dbReference type="Pfam" id="PF00378">
    <property type="entry name" value="ECH_1"/>
    <property type="match status" value="1"/>
</dbReference>
<dbReference type="InterPro" id="IPR029045">
    <property type="entry name" value="ClpP/crotonase-like_dom_sf"/>
</dbReference>
<dbReference type="EMBL" id="JACCAA010000001">
    <property type="protein sequence ID" value="NYG59758.1"/>
    <property type="molecule type" value="Genomic_DNA"/>
</dbReference>
<keyword evidence="2" id="KW-1185">Reference proteome</keyword>
<dbReference type="RefSeq" id="WP_179502774.1">
    <property type="nucleotide sequence ID" value="NZ_JACCAA010000001.1"/>
</dbReference>
<keyword evidence="1" id="KW-0456">Lyase</keyword>
<comment type="caution">
    <text evidence="1">The sequence shown here is derived from an EMBL/GenBank/DDBJ whole genome shotgun (WGS) entry which is preliminary data.</text>
</comment>
<dbReference type="Gene3D" id="3.90.226.10">
    <property type="entry name" value="2-enoyl-CoA Hydratase, Chain A, domain 1"/>
    <property type="match status" value="1"/>
</dbReference>
<sequence>MTVRQLPSETTHVVDTEVRGEVGIVTLARPDRLNALIPESMRQLRRALLDLGERRDVRVIVLRGEGRAFCAGLDLEAGRPDALLETPVEAFTEMMSVAVEVIMAIRSIPQPVVAAVHGHAVGAGFALAAAADVRFIAADARFSAPFLRLGMSVGDLGLSWFLPRLIGHGRASRVFYEAGVIDADQAVAWGLASEVSVDPLADAIAFAQQTAALPHYGVRASKNLINASASSSLRDHLDAEARAQVIGGVTPSAVQAMDAALQHTKEKKQ</sequence>